<organism evidence="1 2">
    <name type="scientific">Haemonchus contortus</name>
    <name type="common">Barber pole worm</name>
    <dbReference type="NCBI Taxonomy" id="6289"/>
    <lineage>
        <taxon>Eukaryota</taxon>
        <taxon>Metazoa</taxon>
        <taxon>Ecdysozoa</taxon>
        <taxon>Nematoda</taxon>
        <taxon>Chromadorea</taxon>
        <taxon>Rhabditida</taxon>
        <taxon>Rhabditina</taxon>
        <taxon>Rhabditomorpha</taxon>
        <taxon>Strongyloidea</taxon>
        <taxon>Trichostrongylidae</taxon>
        <taxon>Haemonchus</taxon>
    </lineage>
</organism>
<sequence>MLRELYDNFTTRISPFYKEVIINVKRGVRQSDKISPNLFSAPLEDIMRHLGMGRFGNGGRRPLPTSPPLCRHHAYNTEHRAGGSNAARGIRSSELRQRTKIRDAVDYAKKSKIRTQPTRWSDFFTKAVNERNVEPRVIEAGTIHRTALARDFNEWRRYWRPLEEVDDQRDDG</sequence>
<evidence type="ECO:0000313" key="2">
    <source>
        <dbReference type="WBParaSite" id="HCON_00112490-00001"/>
    </source>
</evidence>
<dbReference type="Proteomes" id="UP000025227">
    <property type="component" value="Unplaced"/>
</dbReference>
<reference evidence="2" key="1">
    <citation type="submission" date="2020-12" db="UniProtKB">
        <authorList>
            <consortium name="WormBaseParasite"/>
        </authorList>
    </citation>
    <scope>IDENTIFICATION</scope>
    <source>
        <strain evidence="2">MHco3</strain>
    </source>
</reference>
<dbReference type="AlphaFoldDB" id="A0A7I4YMG7"/>
<dbReference type="WBParaSite" id="HCON_00112490-00001">
    <property type="protein sequence ID" value="HCON_00112490-00001"/>
    <property type="gene ID" value="HCON_00112490"/>
</dbReference>
<protein>
    <submittedName>
        <fullName evidence="2">Uncharacterized protein</fullName>
    </submittedName>
</protein>
<keyword evidence="1" id="KW-1185">Reference proteome</keyword>
<name>A0A7I4YMG7_HAECO</name>
<accession>A0A7I4YMG7</accession>
<proteinExistence type="predicted"/>
<evidence type="ECO:0000313" key="1">
    <source>
        <dbReference type="Proteomes" id="UP000025227"/>
    </source>
</evidence>